<evidence type="ECO:0000313" key="3">
    <source>
        <dbReference type="Proteomes" id="UP000182258"/>
    </source>
</evidence>
<dbReference type="InterPro" id="IPR007296">
    <property type="entry name" value="DUF403"/>
</dbReference>
<dbReference type="STRING" id="728005.SAMN04488059_103193"/>
<accession>A0A1I1HZK9</accession>
<sequence length="316" mass="36076">MTMLGRTAQNLYWLSRYVERAENMARLLEVGYRMSLTSRREGGSSEHLMSMLQAAEMDEDFAKKDRPADVDTVAHFMMFDPTNPSSVFNCIQAARTNARTVRTAITGDMWETLNGAWLSFSQIKPRDVRGAKLLELLEWVKHLSHEFRGALLGTILRDDGFSFLQAGNFVERADNTARILDMKYYVLLPRAKMVGGDLDIQQWSLILRAASAHRSYRHVYHDRYKAHNIADFLMLRAEMPRSLIYCARFIEAQVDTLAGFYGGKGECNEAAASLRSMVEGTTMETIFAQGLHEFLTEFIARNNRVSNSLSESYNFY</sequence>
<dbReference type="Proteomes" id="UP000182258">
    <property type="component" value="Unassembled WGS sequence"/>
</dbReference>
<dbReference type="EMBL" id="FOMB01000003">
    <property type="protein sequence ID" value="SFC26400.1"/>
    <property type="molecule type" value="Genomic_DNA"/>
</dbReference>
<evidence type="ECO:0000313" key="2">
    <source>
        <dbReference type="EMBL" id="SFC26400.1"/>
    </source>
</evidence>
<dbReference type="PANTHER" id="PTHR34595:SF7">
    <property type="entry name" value="SLL1039 PROTEIN"/>
    <property type="match status" value="1"/>
</dbReference>
<proteinExistence type="predicted"/>
<gene>
    <name evidence="2" type="ORF">SAMN04488059_103193</name>
</gene>
<protein>
    <submittedName>
        <fullName evidence="2">Uncharacterized conserved protein, Alpha-E superfamily</fullName>
    </submittedName>
</protein>
<reference evidence="2 3" key="1">
    <citation type="submission" date="2016-10" db="EMBL/GenBank/DDBJ databases">
        <authorList>
            <person name="de Groot N.N."/>
        </authorList>
    </citation>
    <scope>NUCLEOTIDE SEQUENCE [LARGE SCALE GENOMIC DNA]</scope>
    <source>
        <strain evidence="2 3">CGMCC 1.10210</strain>
    </source>
</reference>
<dbReference type="Pfam" id="PF04168">
    <property type="entry name" value="Alpha-E"/>
    <property type="match status" value="1"/>
</dbReference>
<organism evidence="2 3">
    <name type="scientific">Devosia psychrophila</name>
    <dbReference type="NCBI Taxonomy" id="728005"/>
    <lineage>
        <taxon>Bacteria</taxon>
        <taxon>Pseudomonadati</taxon>
        <taxon>Pseudomonadota</taxon>
        <taxon>Alphaproteobacteria</taxon>
        <taxon>Hyphomicrobiales</taxon>
        <taxon>Devosiaceae</taxon>
        <taxon>Devosia</taxon>
    </lineage>
</organism>
<evidence type="ECO:0000259" key="1">
    <source>
        <dbReference type="Pfam" id="PF04168"/>
    </source>
</evidence>
<dbReference type="RefSeq" id="WP_244542320.1">
    <property type="nucleotide sequence ID" value="NZ_FOMB01000003.1"/>
</dbReference>
<feature type="domain" description="DUF403" evidence="1">
    <location>
        <begin position="3"/>
        <end position="313"/>
    </location>
</feature>
<dbReference type="InterPro" id="IPR051680">
    <property type="entry name" value="ATP-dep_Glu-Cys_Ligase-2"/>
</dbReference>
<name>A0A1I1HZK9_9HYPH</name>
<dbReference type="PANTHER" id="PTHR34595">
    <property type="entry name" value="BLR5612 PROTEIN"/>
    <property type="match status" value="1"/>
</dbReference>
<dbReference type="AlphaFoldDB" id="A0A1I1HZK9"/>